<organism evidence="1 2">
    <name type="scientific">Acinetobacter pittii</name>
    <name type="common">Acinetobacter genomosp. 3</name>
    <dbReference type="NCBI Taxonomy" id="48296"/>
    <lineage>
        <taxon>Bacteria</taxon>
        <taxon>Pseudomonadati</taxon>
        <taxon>Pseudomonadota</taxon>
        <taxon>Gammaproteobacteria</taxon>
        <taxon>Moraxellales</taxon>
        <taxon>Moraxellaceae</taxon>
        <taxon>Acinetobacter</taxon>
        <taxon>Acinetobacter calcoaceticus/baumannii complex</taxon>
    </lineage>
</organism>
<dbReference type="Gene3D" id="2.40.110.10">
    <property type="entry name" value="Butyryl-CoA Dehydrogenase, subunit A, domain 2"/>
    <property type="match status" value="1"/>
</dbReference>
<dbReference type="InterPro" id="IPR009100">
    <property type="entry name" value="AcylCoA_DH/oxidase_NM_dom_sf"/>
</dbReference>
<dbReference type="GO" id="GO:0016627">
    <property type="term" value="F:oxidoreductase activity, acting on the CH-CH group of donors"/>
    <property type="evidence" value="ECO:0007669"/>
    <property type="project" value="InterPro"/>
</dbReference>
<reference evidence="1 2" key="1">
    <citation type="submission" date="2018-10" db="EMBL/GenBank/DDBJ databases">
        <title>GWAS and RNA-Seq identify cryptic mechanisms of antimicrobial resistance in Acinetobacter baumannii.</title>
        <authorList>
            <person name="Sahl J.W."/>
        </authorList>
    </citation>
    <scope>NUCLEOTIDE SEQUENCE [LARGE SCALE GENOMIC DNA]</scope>
    <source>
        <strain evidence="1 2">TG41884</strain>
    </source>
</reference>
<comment type="caution">
    <text evidence="1">The sequence shown here is derived from an EMBL/GenBank/DDBJ whole genome shotgun (WGS) entry which is preliminary data.</text>
</comment>
<protein>
    <submittedName>
        <fullName evidence="1">Acyl-CoA dehydrogenase</fullName>
    </submittedName>
</protein>
<name>A0A1C2U332_ACIPI</name>
<dbReference type="RefSeq" id="WP_017386675.1">
    <property type="nucleotide sequence ID" value="NZ_AMST01000004.1"/>
</dbReference>
<evidence type="ECO:0000313" key="2">
    <source>
        <dbReference type="Proteomes" id="UP000271320"/>
    </source>
</evidence>
<gene>
    <name evidence="1" type="ORF">EA752_12170</name>
</gene>
<sequence length="337" mass="37734">MNIKIPINMTILSSLSEFEAALAEDKSKLRINLLFQLVNLTQNLPHPASGQTYQRWQLFAQIAGVDLSLAKLFESHCDALSILNELGYQQEIDDQTWAVWAADGGTAPLRIKDNLCNGIKPWCSGAEFIEKALISYKDQQGLAQLCIVDLSHPSITTDLSHWHAVGMHATQTAQVTFKNTPVKLIGQPNSYLKRPGFWHGAAGVAACWYGAAVRLANFLQESCQANPNPYKKLYLGEVAQQLEITKQYFQYVAKLIDHKPTLSHEREIRILRAQTEQCCLSVIERVGKALGARPFCEDATFAQLMADLPVFIRQSHAAFDYEQIAELCVSEQSLWEL</sequence>
<dbReference type="Proteomes" id="UP000271320">
    <property type="component" value="Unassembled WGS sequence"/>
</dbReference>
<dbReference type="SUPFAM" id="SSF56645">
    <property type="entry name" value="Acyl-CoA dehydrogenase NM domain-like"/>
    <property type="match status" value="1"/>
</dbReference>
<evidence type="ECO:0000313" key="1">
    <source>
        <dbReference type="EMBL" id="RSO59081.1"/>
    </source>
</evidence>
<dbReference type="InterPro" id="IPR046373">
    <property type="entry name" value="Acyl-CoA_Oxase/DH_mid-dom_sf"/>
</dbReference>
<accession>A0A1C2U332</accession>
<dbReference type="AlphaFoldDB" id="A0A1C2U332"/>
<proteinExistence type="predicted"/>
<dbReference type="EMBL" id="RFEW01000008">
    <property type="protein sequence ID" value="RSO59081.1"/>
    <property type="molecule type" value="Genomic_DNA"/>
</dbReference>